<evidence type="ECO:0000256" key="8">
    <source>
        <dbReference type="ARBA" id="ARBA00023027"/>
    </source>
</evidence>
<dbReference type="GO" id="GO:0051287">
    <property type="term" value="F:NAD binding"/>
    <property type="evidence" value="ECO:0007669"/>
    <property type="project" value="InterPro"/>
</dbReference>
<keyword evidence="9 15" id="KW-0456">Lyase</keyword>
<dbReference type="NCBIfam" id="NF007922">
    <property type="entry name" value="PRK10637.1"/>
    <property type="match status" value="1"/>
</dbReference>
<feature type="active site" description="Proton donor" evidence="15 16">
    <location>
        <position position="271"/>
    </location>
</feature>
<feature type="domain" description="Siroheme synthase central" evidence="20">
    <location>
        <begin position="119"/>
        <end position="145"/>
    </location>
</feature>
<feature type="domain" description="Sirohaem synthase dimerisation" evidence="19">
    <location>
        <begin position="152"/>
        <end position="206"/>
    </location>
</feature>
<evidence type="ECO:0000256" key="15">
    <source>
        <dbReference type="HAMAP-Rule" id="MF_01646"/>
    </source>
</evidence>
<dbReference type="Pfam" id="PF14824">
    <property type="entry name" value="Sirohm_synth_M"/>
    <property type="match status" value="1"/>
</dbReference>
<feature type="modified residue" description="Phosphoserine" evidence="15">
    <location>
        <position position="128"/>
    </location>
</feature>
<evidence type="ECO:0000256" key="13">
    <source>
        <dbReference type="ARBA" id="ARBA00047561"/>
    </source>
</evidence>
<evidence type="ECO:0000256" key="12">
    <source>
        <dbReference type="ARBA" id="ARBA00025705"/>
    </source>
</evidence>
<feature type="binding site" evidence="15">
    <location>
        <position position="413"/>
    </location>
    <ligand>
        <name>S-adenosyl-L-methionine</name>
        <dbReference type="ChEBI" id="CHEBI:59789"/>
    </ligand>
</feature>
<dbReference type="GO" id="GO:0009236">
    <property type="term" value="P:cobalamin biosynthetic process"/>
    <property type="evidence" value="ECO:0007669"/>
    <property type="project" value="UniProtKB-UniRule"/>
</dbReference>
<reference evidence="22" key="1">
    <citation type="submission" date="2016-10" db="EMBL/GenBank/DDBJ databases">
        <authorList>
            <person name="Varghese N."/>
            <person name="Submissions S."/>
        </authorList>
    </citation>
    <scope>NUCLEOTIDE SEQUENCE [LARGE SCALE GENOMIC DNA]</scope>
    <source>
        <strain evidence="22">CGMCC 1.10657</strain>
    </source>
</reference>
<dbReference type="EMBL" id="FNQO01000001">
    <property type="protein sequence ID" value="SDZ81760.1"/>
    <property type="molecule type" value="Genomic_DNA"/>
</dbReference>
<evidence type="ECO:0000256" key="11">
    <source>
        <dbReference type="ARBA" id="ARBA00023268"/>
    </source>
</evidence>
<evidence type="ECO:0000256" key="2">
    <source>
        <dbReference type="ARBA" id="ARBA00005879"/>
    </source>
</evidence>
<dbReference type="SUPFAM" id="SSF51735">
    <property type="entry name" value="NAD(P)-binding Rossmann-fold domains"/>
    <property type="match status" value="1"/>
</dbReference>
<comment type="pathway">
    <text evidence="12 15">Porphyrin-containing compound metabolism; siroheme biosynthesis; precorrin-2 from uroporphyrinogen III: step 1/1.</text>
</comment>
<dbReference type="InterPro" id="IPR050161">
    <property type="entry name" value="Siro_Cobalamin_biosynth"/>
</dbReference>
<dbReference type="PANTHER" id="PTHR45790:SF1">
    <property type="entry name" value="SIROHEME SYNTHASE"/>
    <property type="match status" value="1"/>
</dbReference>
<evidence type="ECO:0000256" key="10">
    <source>
        <dbReference type="ARBA" id="ARBA00023244"/>
    </source>
</evidence>
<feature type="region of interest" description="Precorrin-2 dehydrogenase / sirohydrochlorin ferrochelatase" evidence="15">
    <location>
        <begin position="1"/>
        <end position="202"/>
    </location>
</feature>
<dbReference type="FunFam" id="3.40.1010.10:FF:000001">
    <property type="entry name" value="Siroheme synthase"/>
    <property type="match status" value="1"/>
</dbReference>
<dbReference type="PIRSF" id="PIRSF036426">
    <property type="entry name" value="Sirohaem_synth"/>
    <property type="match status" value="1"/>
</dbReference>
<dbReference type="Pfam" id="PF00590">
    <property type="entry name" value="TP_methylase"/>
    <property type="match status" value="1"/>
</dbReference>
<dbReference type="InterPro" id="IPR037115">
    <property type="entry name" value="Sirohaem_synt_dimer_dom_sf"/>
</dbReference>
<feature type="binding site" evidence="15">
    <location>
        <begin position="332"/>
        <end position="333"/>
    </location>
    <ligand>
        <name>S-adenosyl-L-methionine</name>
        <dbReference type="ChEBI" id="CHEBI:59789"/>
    </ligand>
</feature>
<protein>
    <recommendedName>
        <fullName evidence="15">Siroheme synthase</fullName>
    </recommendedName>
    <domain>
        <recommendedName>
            <fullName evidence="15">Uroporphyrinogen-III C-methyltransferase</fullName>
            <shortName evidence="15">Urogen III methylase</shortName>
            <ecNumber evidence="15">2.1.1.107</ecNumber>
        </recommendedName>
        <alternativeName>
            <fullName evidence="15">SUMT</fullName>
        </alternativeName>
        <alternativeName>
            <fullName evidence="15">Uroporphyrinogen III methylase</fullName>
            <shortName evidence="15">UROM</shortName>
        </alternativeName>
    </domain>
    <domain>
        <recommendedName>
            <fullName evidence="15">Precorrin-2 dehydrogenase</fullName>
            <ecNumber evidence="15">1.3.1.76</ecNumber>
        </recommendedName>
    </domain>
    <domain>
        <recommendedName>
            <fullName evidence="15">Sirohydrochlorin ferrochelatase</fullName>
            <ecNumber evidence="15">4.99.1.4</ecNumber>
        </recommendedName>
    </domain>
</protein>
<dbReference type="FunFam" id="3.30.950.10:FF:000001">
    <property type="entry name" value="Siroheme synthase"/>
    <property type="match status" value="1"/>
</dbReference>
<dbReference type="OrthoDB" id="9815856at2"/>
<dbReference type="Pfam" id="PF10414">
    <property type="entry name" value="CysG_dimeriser"/>
    <property type="match status" value="1"/>
</dbReference>
<evidence type="ECO:0000256" key="5">
    <source>
        <dbReference type="ARBA" id="ARBA00022679"/>
    </source>
</evidence>
<evidence type="ECO:0000259" key="18">
    <source>
        <dbReference type="Pfam" id="PF00590"/>
    </source>
</evidence>
<dbReference type="InterPro" id="IPR006367">
    <property type="entry name" value="Sirohaem_synthase_N"/>
</dbReference>
<proteinExistence type="inferred from homology"/>
<feature type="binding site" evidence="15">
    <location>
        <begin position="43"/>
        <end position="44"/>
    </location>
    <ligand>
        <name>NAD(+)</name>
        <dbReference type="ChEBI" id="CHEBI:57540"/>
    </ligand>
</feature>
<evidence type="ECO:0000259" key="20">
    <source>
        <dbReference type="Pfam" id="PF14824"/>
    </source>
</evidence>
<keyword evidence="4 15" id="KW-0489">Methyltransferase</keyword>
<dbReference type="PANTHER" id="PTHR45790">
    <property type="entry name" value="SIROHEME SYNTHASE-RELATED"/>
    <property type="match status" value="1"/>
</dbReference>
<dbReference type="NCBIfam" id="NF004790">
    <property type="entry name" value="PRK06136.1"/>
    <property type="match status" value="1"/>
</dbReference>
<feature type="binding site" evidence="15">
    <location>
        <position position="384"/>
    </location>
    <ligand>
        <name>S-adenosyl-L-methionine</name>
        <dbReference type="ChEBI" id="CHEBI:59789"/>
    </ligand>
</feature>
<dbReference type="Proteomes" id="UP000198658">
    <property type="component" value="Unassembled WGS sequence"/>
</dbReference>
<comment type="function">
    <text evidence="15">Multifunctional enzyme that catalyzes the SAM-dependent methylations of uroporphyrinogen III at position C-2 and C-7 to form precorrin-2 via precorrin-1. Then it catalyzes the NAD-dependent ring dehydrogenation of precorrin-2 to yield sirohydrochlorin. Finally, it catalyzes the ferrochelation of sirohydrochlorin to yield siroheme.</text>
</comment>
<evidence type="ECO:0000256" key="6">
    <source>
        <dbReference type="ARBA" id="ARBA00022691"/>
    </source>
</evidence>
<dbReference type="STRING" id="658218.SAMN05216562_0532"/>
<dbReference type="InterPro" id="IPR000878">
    <property type="entry name" value="4pyrrol_Mease"/>
</dbReference>
<comment type="catalytic activity">
    <reaction evidence="13 15">
        <text>precorrin-2 + NAD(+) = sirohydrochlorin + NADH + 2 H(+)</text>
        <dbReference type="Rhea" id="RHEA:15613"/>
        <dbReference type="ChEBI" id="CHEBI:15378"/>
        <dbReference type="ChEBI" id="CHEBI:57540"/>
        <dbReference type="ChEBI" id="CHEBI:57945"/>
        <dbReference type="ChEBI" id="CHEBI:58351"/>
        <dbReference type="ChEBI" id="CHEBI:58827"/>
        <dbReference type="EC" id="1.3.1.76"/>
    </reaction>
</comment>
<comment type="pathway">
    <text evidence="15">Cofactor biosynthesis; adenosylcobalamin biosynthesis; sirohydrochlorin from precorrin-2: step 1/1.</text>
</comment>
<feature type="binding site" evidence="15">
    <location>
        <begin position="302"/>
        <end position="304"/>
    </location>
    <ligand>
        <name>S-adenosyl-L-methionine</name>
        <dbReference type="ChEBI" id="CHEBI:59789"/>
    </ligand>
</feature>
<comment type="similarity">
    <text evidence="15">In the N-terminal section; belongs to the precorrin-2 dehydrogenase / sirohydrochlorin ferrochelatase family.</text>
</comment>
<dbReference type="InterPro" id="IPR014776">
    <property type="entry name" value="4pyrrole_Mease_sub2"/>
</dbReference>
<dbReference type="UniPathway" id="UPA00148">
    <property type="reaction ID" value="UER00211"/>
</dbReference>
<comment type="similarity">
    <text evidence="15">In the C-terminal section; belongs to the precorrin methyltransferase family.</text>
</comment>
<keyword evidence="7 15" id="KW-0560">Oxidoreductase</keyword>
<evidence type="ECO:0000256" key="4">
    <source>
        <dbReference type="ARBA" id="ARBA00022603"/>
    </source>
</evidence>
<dbReference type="RefSeq" id="WP_091384861.1">
    <property type="nucleotide sequence ID" value="NZ_FNQO01000001.1"/>
</dbReference>
<dbReference type="AlphaFoldDB" id="A0A1H3W446"/>
<keyword evidence="5 15" id="KW-0808">Transferase</keyword>
<dbReference type="Pfam" id="PF13241">
    <property type="entry name" value="NAD_binding_7"/>
    <property type="match status" value="1"/>
</dbReference>
<dbReference type="NCBIfam" id="TIGR01470">
    <property type="entry name" value="cysG_Nterm"/>
    <property type="match status" value="1"/>
</dbReference>
<gene>
    <name evidence="15" type="primary">cysG</name>
    <name evidence="21" type="ORF">SAMN05216562_0532</name>
</gene>
<dbReference type="SUPFAM" id="SSF53790">
    <property type="entry name" value="Tetrapyrrole methylase"/>
    <property type="match status" value="1"/>
</dbReference>
<evidence type="ECO:0000256" key="3">
    <source>
        <dbReference type="ARBA" id="ARBA00022573"/>
    </source>
</evidence>
<dbReference type="InterPro" id="IPR036291">
    <property type="entry name" value="NAD(P)-bd_dom_sf"/>
</dbReference>
<evidence type="ECO:0000313" key="21">
    <source>
        <dbReference type="EMBL" id="SDZ81760.1"/>
    </source>
</evidence>
<comment type="pathway">
    <text evidence="1 15">Porphyrin-containing compound metabolism; siroheme biosynthesis; sirohydrochlorin from precorrin-2: step 1/1.</text>
</comment>
<dbReference type="GO" id="GO:0051266">
    <property type="term" value="F:sirohydrochlorin ferrochelatase activity"/>
    <property type="evidence" value="ECO:0007669"/>
    <property type="project" value="UniProtKB-EC"/>
</dbReference>
<organism evidence="21 22">
    <name type="scientific">Microbulbifer marinus</name>
    <dbReference type="NCBI Taxonomy" id="658218"/>
    <lineage>
        <taxon>Bacteria</taxon>
        <taxon>Pseudomonadati</taxon>
        <taxon>Pseudomonadota</taxon>
        <taxon>Gammaproteobacteria</taxon>
        <taxon>Cellvibrionales</taxon>
        <taxon>Microbulbiferaceae</taxon>
        <taxon>Microbulbifer</taxon>
    </lineage>
</organism>
<dbReference type="Gene3D" id="3.30.160.110">
    <property type="entry name" value="Siroheme synthase, domain 2"/>
    <property type="match status" value="1"/>
</dbReference>
<keyword evidence="11 15" id="KW-0511">Multifunctional enzyme</keyword>
<evidence type="ECO:0000313" key="22">
    <source>
        <dbReference type="Proteomes" id="UP000198658"/>
    </source>
</evidence>
<dbReference type="InterPro" id="IPR012409">
    <property type="entry name" value="Sirohaem_synth"/>
</dbReference>
<feature type="binding site" evidence="15">
    <location>
        <position position="307"/>
    </location>
    <ligand>
        <name>S-adenosyl-L-methionine</name>
        <dbReference type="ChEBI" id="CHEBI:59789"/>
    </ligand>
</feature>
<feature type="binding site" evidence="15">
    <location>
        <begin position="22"/>
        <end position="23"/>
    </location>
    <ligand>
        <name>NAD(+)</name>
        <dbReference type="ChEBI" id="CHEBI:57540"/>
    </ligand>
</feature>
<feature type="active site" description="Proton acceptor" evidence="15 16">
    <location>
        <position position="249"/>
    </location>
</feature>
<evidence type="ECO:0000256" key="17">
    <source>
        <dbReference type="RuleBase" id="RU003960"/>
    </source>
</evidence>
<keyword evidence="6 15" id="KW-0949">S-adenosyl-L-methionine</keyword>
<dbReference type="SUPFAM" id="SSF75615">
    <property type="entry name" value="Siroheme synthase middle domains-like"/>
    <property type="match status" value="1"/>
</dbReference>
<dbReference type="Gene3D" id="3.40.1010.10">
    <property type="entry name" value="Cobalt-precorrin-4 Transmethylase, Domain 1"/>
    <property type="match status" value="1"/>
</dbReference>
<dbReference type="EC" id="1.3.1.76" evidence="15"/>
<dbReference type="HAMAP" id="MF_01646">
    <property type="entry name" value="Siroheme_synth"/>
    <property type="match status" value="1"/>
</dbReference>
<dbReference type="EC" id="2.1.1.107" evidence="15"/>
<dbReference type="InterPro" id="IPR014777">
    <property type="entry name" value="4pyrrole_Mease_sub1"/>
</dbReference>
<evidence type="ECO:0000256" key="7">
    <source>
        <dbReference type="ARBA" id="ARBA00023002"/>
    </source>
</evidence>
<dbReference type="InterPro" id="IPR035996">
    <property type="entry name" value="4pyrrol_Methylase_sf"/>
</dbReference>
<feature type="domain" description="Tetrapyrrole methylase" evidence="18">
    <location>
        <begin position="219"/>
        <end position="428"/>
    </location>
</feature>
<keyword evidence="15" id="KW-0597">Phosphoprotein</keyword>
<sequence length="461" mass="49454">MRYLPLAFDVKDCPCLIVGGGAIATRKARLLNKAGARLLVVAPEITDELARLVTTSGGQHFREVYRPEFLQQAQLVVAATADSEVNRAVSTDAQAQRLPVNVVDSPELCTFTFPAIVERGPLSIGISSGGAAPVLARQIRAQLEALLAPGIASLAELAARMRDQVKASLPEASRKDFWQWVFSGPVADKVEAGNVVDGENEFLAALQQWQGSPAPSGEVYLVGGGPGDPDLLTFRALRLMQQADVVLYDRLVSPGVLDLVRRDAERIYVGKKKEFHSVPQEGINQLLVDLAAQGKKVLRLKGGDPFIFGRGGEEIDKLAAAGIPFQVVPGITAASGCASYAGIPLTHRDHAQSVRFITGHVKQGELDLPWNELASPGQTLVFYMGLTGLQTICRQLEEHGLPADTPAALVEKGTTSEQRVVVGDLRSLPQLAVTEAVEAPALTIIGGVVSLHDKLRWYHPK</sequence>
<comment type="pathway">
    <text evidence="14 15">Cofactor biosynthesis; adenosylcobalamin biosynthesis; precorrin-2 from uroporphyrinogen III: step 1/1.</text>
</comment>
<keyword evidence="22" id="KW-1185">Reference proteome</keyword>
<dbReference type="Gene3D" id="1.10.8.210">
    <property type="entry name" value="Sirohaem synthase, dimerisation domain"/>
    <property type="match status" value="1"/>
</dbReference>
<dbReference type="PROSITE" id="PS00840">
    <property type="entry name" value="SUMT_2"/>
    <property type="match status" value="1"/>
</dbReference>
<dbReference type="Gene3D" id="3.30.950.10">
    <property type="entry name" value="Methyltransferase, Cobalt-precorrin-4 Transmethylase, Domain 2"/>
    <property type="match status" value="1"/>
</dbReference>
<keyword evidence="10 15" id="KW-0627">Porphyrin biosynthesis</keyword>
<evidence type="ECO:0000256" key="16">
    <source>
        <dbReference type="PIRSR" id="PIRSR036426-1"/>
    </source>
</evidence>
<dbReference type="GO" id="GO:0019354">
    <property type="term" value="P:siroheme biosynthetic process"/>
    <property type="evidence" value="ECO:0007669"/>
    <property type="project" value="UniProtKB-UniRule"/>
</dbReference>
<dbReference type="GO" id="GO:0032259">
    <property type="term" value="P:methylation"/>
    <property type="evidence" value="ECO:0007669"/>
    <property type="project" value="UniProtKB-KW"/>
</dbReference>
<dbReference type="InterPro" id="IPR019478">
    <property type="entry name" value="Sirohaem_synthase_dimer_dom"/>
</dbReference>
<dbReference type="UniPathway" id="UPA00262">
    <property type="reaction ID" value="UER00211"/>
</dbReference>
<dbReference type="Gene3D" id="3.40.50.720">
    <property type="entry name" value="NAD(P)-binding Rossmann-like Domain"/>
    <property type="match status" value="1"/>
</dbReference>
<feature type="binding site" evidence="15">
    <location>
        <position position="226"/>
    </location>
    <ligand>
        <name>S-adenosyl-L-methionine</name>
        <dbReference type="ChEBI" id="CHEBI:59789"/>
    </ligand>
</feature>
<dbReference type="NCBIfam" id="TIGR01469">
    <property type="entry name" value="cobA_cysG_Cterm"/>
    <property type="match status" value="1"/>
</dbReference>
<dbReference type="InterPro" id="IPR028281">
    <property type="entry name" value="Sirohaem_synthase_central"/>
</dbReference>
<comment type="similarity">
    <text evidence="2 17">Belongs to the precorrin methyltransferase family.</text>
</comment>
<comment type="catalytic activity">
    <reaction evidence="15">
        <text>uroporphyrinogen III + 2 S-adenosyl-L-methionine = precorrin-2 + 2 S-adenosyl-L-homocysteine + H(+)</text>
        <dbReference type="Rhea" id="RHEA:32459"/>
        <dbReference type="ChEBI" id="CHEBI:15378"/>
        <dbReference type="ChEBI" id="CHEBI:57308"/>
        <dbReference type="ChEBI" id="CHEBI:57856"/>
        <dbReference type="ChEBI" id="CHEBI:58827"/>
        <dbReference type="ChEBI" id="CHEBI:59789"/>
        <dbReference type="EC" id="2.1.1.107"/>
    </reaction>
</comment>
<feature type="region of interest" description="Uroporphyrinogen-III C-methyltransferase" evidence="15">
    <location>
        <begin position="217"/>
        <end position="461"/>
    </location>
</feature>
<accession>A0A1H3W446</accession>
<keyword evidence="3 15" id="KW-0169">Cobalamin biosynthesis</keyword>
<comment type="pathway">
    <text evidence="15">Porphyrin-containing compound metabolism; siroheme biosynthesis; siroheme from sirohydrochlorin: step 1/1.</text>
</comment>
<name>A0A1H3W446_9GAMM</name>
<dbReference type="CDD" id="cd11642">
    <property type="entry name" value="SUMT"/>
    <property type="match status" value="1"/>
</dbReference>
<comment type="catalytic activity">
    <reaction evidence="15">
        <text>siroheme + 2 H(+) = sirohydrochlorin + Fe(2+)</text>
        <dbReference type="Rhea" id="RHEA:24360"/>
        <dbReference type="ChEBI" id="CHEBI:15378"/>
        <dbReference type="ChEBI" id="CHEBI:29033"/>
        <dbReference type="ChEBI" id="CHEBI:58351"/>
        <dbReference type="ChEBI" id="CHEBI:60052"/>
        <dbReference type="EC" id="4.99.1.4"/>
    </reaction>
</comment>
<dbReference type="GO" id="GO:0004851">
    <property type="term" value="F:uroporphyrin-III C-methyltransferase activity"/>
    <property type="evidence" value="ECO:0007669"/>
    <property type="project" value="UniProtKB-UniRule"/>
</dbReference>
<evidence type="ECO:0000259" key="19">
    <source>
        <dbReference type="Pfam" id="PF10414"/>
    </source>
</evidence>
<dbReference type="InterPro" id="IPR006366">
    <property type="entry name" value="CobA/CysG_C"/>
</dbReference>
<evidence type="ECO:0000256" key="1">
    <source>
        <dbReference type="ARBA" id="ARBA00005010"/>
    </source>
</evidence>
<dbReference type="EC" id="4.99.1.4" evidence="15"/>
<dbReference type="GO" id="GO:0043115">
    <property type="term" value="F:precorrin-2 dehydrogenase activity"/>
    <property type="evidence" value="ECO:0007669"/>
    <property type="project" value="UniProtKB-UniRule"/>
</dbReference>
<evidence type="ECO:0000256" key="9">
    <source>
        <dbReference type="ARBA" id="ARBA00023239"/>
    </source>
</evidence>
<evidence type="ECO:0000256" key="14">
    <source>
        <dbReference type="ARBA" id="ARBA00060548"/>
    </source>
</evidence>
<dbReference type="InterPro" id="IPR003043">
    <property type="entry name" value="Uropor_MeTrfase_CS"/>
</dbReference>
<keyword evidence="8 15" id="KW-0520">NAD</keyword>